<organism evidence="1 2">
    <name type="scientific">Bacillus pumilus</name>
    <name type="common">Bacillus mesentericus</name>
    <dbReference type="NCBI Taxonomy" id="1408"/>
    <lineage>
        <taxon>Bacteria</taxon>
        <taxon>Bacillati</taxon>
        <taxon>Bacillota</taxon>
        <taxon>Bacilli</taxon>
        <taxon>Bacillales</taxon>
        <taxon>Bacillaceae</taxon>
        <taxon>Bacillus</taxon>
    </lineage>
</organism>
<gene>
    <name evidence="1" type="ORF">CTV99_13225</name>
</gene>
<comment type="caution">
    <text evidence="1">The sequence shown here is derived from an EMBL/GenBank/DDBJ whole genome shotgun (WGS) entry which is preliminary data.</text>
</comment>
<proteinExistence type="predicted"/>
<reference evidence="1 2" key="1">
    <citation type="submission" date="2017-11" db="EMBL/GenBank/DDBJ databases">
        <title>Draft genome sequence of Bacillus pumilus 51_5il from lake Gorkoye (Russia: Novosibirsk region).</title>
        <authorList>
            <person name="Shipova A.A."/>
            <person name="Rozanov A.S."/>
            <person name="Bryanskaya A.V."/>
            <person name="Peltek S.E."/>
        </authorList>
    </citation>
    <scope>NUCLEOTIDE SEQUENCE [LARGE SCALE GENOMIC DNA]</scope>
    <source>
        <strain evidence="1 2">51_5il</strain>
    </source>
</reference>
<accession>A0A2G8IS63</accession>
<sequence>MIEKKEKNEKTMRKNVSIFSILIFVPLQRKGYAACSFNLLFSVHQKTMKWFSRKWTSRLIHFKYNKFSTRKSRSIFQFVR</sequence>
<protein>
    <submittedName>
        <fullName evidence="1">Uncharacterized protein</fullName>
    </submittedName>
</protein>
<dbReference type="EMBL" id="PEKP01000018">
    <property type="protein sequence ID" value="PIK26366.1"/>
    <property type="molecule type" value="Genomic_DNA"/>
</dbReference>
<dbReference type="Proteomes" id="UP000230768">
    <property type="component" value="Unassembled WGS sequence"/>
</dbReference>
<dbReference type="AlphaFoldDB" id="A0A2G8IS63"/>
<evidence type="ECO:0000313" key="1">
    <source>
        <dbReference type="EMBL" id="PIK26366.1"/>
    </source>
</evidence>
<evidence type="ECO:0000313" key="2">
    <source>
        <dbReference type="Proteomes" id="UP000230768"/>
    </source>
</evidence>
<name>A0A2G8IS63_BACPU</name>